<dbReference type="InterPro" id="IPR050833">
    <property type="entry name" value="Poly_Biosynth_Transport"/>
</dbReference>
<feature type="transmembrane region" description="Helical" evidence="6">
    <location>
        <begin position="430"/>
        <end position="448"/>
    </location>
</feature>
<accession>H7FMK6</accession>
<dbReference type="STRING" id="1086011.HJ01_00313"/>
<dbReference type="Proteomes" id="UP000005566">
    <property type="component" value="Unassembled WGS sequence"/>
</dbReference>
<dbReference type="eggNOG" id="COG2244">
    <property type="taxonomic scope" value="Bacteria"/>
</dbReference>
<comment type="caution">
    <text evidence="7">The sequence shown here is derived from an EMBL/GenBank/DDBJ whole genome shotgun (WGS) entry which is preliminary data.</text>
</comment>
<feature type="transmembrane region" description="Helical" evidence="6">
    <location>
        <begin position="95"/>
        <end position="118"/>
    </location>
</feature>
<keyword evidence="8" id="KW-1185">Reference proteome</keyword>
<feature type="transmembrane region" description="Helical" evidence="6">
    <location>
        <begin position="263"/>
        <end position="286"/>
    </location>
</feature>
<sequence>MSEKQESKAALKATGTVGGGQVINILISLIRTKIIAIILGPSGVGIVGILTTATEMIKNIAGFGLAFSGVRDISIAAAKKDDIEVSKIVKIFNKWVLMSALLGGFITLVFCLPLSTFLFSDNSYTFGIAFLSISIFFTTISSGFQAVMQGKRSILMMAKSAIVANLISSLFSVLLYLQFKEDGIVPSLIITGFINFVVSYYFYRKLAIPDFGKIALSDSWLGAKGMIRIGFFTIVVSVFDQMAGLGLRAFIADKTNVEGVGLFTAANTIATMYLSIVLGAMASDYYPKLSSIHDDNKKLHEAVNSQLYIVLLLASPIIIGMVGFADIAIRLLYSAQFIGAVAILKWQVLGDFFKIISWPCGFVFLAKGHGKLYMSYSISYTVIYMSIVYFGWDYLGFVGIGLSFFIAQLVSVLFTYIYSYNKFGIHVSKSNLKVIAVFILLLTFAFYSQEYLSGTFRLFLSVLALVISIGYSLYHLNSIMDVKGIINKILKR</sequence>
<reference evidence="7 8" key="1">
    <citation type="journal article" date="2014" name="Acta Crystallogr. D">
        <title>Structure-based characterization and antifreeze properties of a hyperactive ice-binding protein from the Antarctic bacterium Flavobacterium frigoris PS1.</title>
        <authorList>
            <person name="Do H."/>
            <person name="Kim S.J."/>
            <person name="Kim H.J."/>
            <person name="Lee J.H."/>
        </authorList>
    </citation>
    <scope>NUCLEOTIDE SEQUENCE [LARGE SCALE GENOMIC DNA]</scope>
    <source>
        <strain evidence="7 8">PS1</strain>
    </source>
</reference>
<dbReference type="AlphaFoldDB" id="H7FMK6"/>
<evidence type="ECO:0000256" key="5">
    <source>
        <dbReference type="ARBA" id="ARBA00023136"/>
    </source>
</evidence>
<protein>
    <submittedName>
        <fullName evidence="7">Flippase</fullName>
    </submittedName>
</protein>
<evidence type="ECO:0000256" key="2">
    <source>
        <dbReference type="ARBA" id="ARBA00022475"/>
    </source>
</evidence>
<dbReference type="EMBL" id="AHKF01000008">
    <property type="protein sequence ID" value="EIA10218.1"/>
    <property type="molecule type" value="Genomic_DNA"/>
</dbReference>
<name>H7FMK6_FLAFP</name>
<evidence type="ECO:0000313" key="7">
    <source>
        <dbReference type="EMBL" id="EIA10218.1"/>
    </source>
</evidence>
<organism evidence="7 8">
    <name type="scientific">Flavobacterium frigoris (strain PS1)</name>
    <dbReference type="NCBI Taxonomy" id="1086011"/>
    <lineage>
        <taxon>Bacteria</taxon>
        <taxon>Pseudomonadati</taxon>
        <taxon>Bacteroidota</taxon>
        <taxon>Flavobacteriia</taxon>
        <taxon>Flavobacteriales</taxon>
        <taxon>Flavobacteriaceae</taxon>
        <taxon>Flavobacterium</taxon>
    </lineage>
</organism>
<keyword evidence="2" id="KW-1003">Cell membrane</keyword>
<keyword evidence="5 6" id="KW-0472">Membrane</keyword>
<feature type="transmembrane region" description="Helical" evidence="6">
    <location>
        <begin position="156"/>
        <end position="177"/>
    </location>
</feature>
<dbReference type="PANTHER" id="PTHR30250:SF11">
    <property type="entry name" value="O-ANTIGEN TRANSPORTER-RELATED"/>
    <property type="match status" value="1"/>
</dbReference>
<evidence type="ECO:0000256" key="3">
    <source>
        <dbReference type="ARBA" id="ARBA00022692"/>
    </source>
</evidence>
<dbReference type="OrthoDB" id="9769862at2"/>
<feature type="transmembrane region" description="Helical" evidence="6">
    <location>
        <begin position="229"/>
        <end position="251"/>
    </location>
</feature>
<dbReference type="PANTHER" id="PTHR30250">
    <property type="entry name" value="PST FAMILY PREDICTED COLANIC ACID TRANSPORTER"/>
    <property type="match status" value="1"/>
</dbReference>
<evidence type="ECO:0000256" key="1">
    <source>
        <dbReference type="ARBA" id="ARBA00004651"/>
    </source>
</evidence>
<dbReference type="Pfam" id="PF13440">
    <property type="entry name" value="Polysacc_synt_3"/>
    <property type="match status" value="1"/>
</dbReference>
<evidence type="ECO:0000313" key="8">
    <source>
        <dbReference type="Proteomes" id="UP000005566"/>
    </source>
</evidence>
<dbReference type="RefSeq" id="WP_007136490.1">
    <property type="nucleotide sequence ID" value="NZ_AHKF01000008.1"/>
</dbReference>
<proteinExistence type="predicted"/>
<gene>
    <name evidence="7" type="ORF">HJ01_00313</name>
</gene>
<dbReference type="PATRIC" id="fig|1086011.3.peg.305"/>
<dbReference type="GO" id="GO:0005886">
    <property type="term" value="C:plasma membrane"/>
    <property type="evidence" value="ECO:0007669"/>
    <property type="project" value="UniProtKB-SubCell"/>
</dbReference>
<evidence type="ECO:0000256" key="6">
    <source>
        <dbReference type="SAM" id="Phobius"/>
    </source>
</evidence>
<feature type="transmembrane region" description="Helical" evidence="6">
    <location>
        <begin position="398"/>
        <end position="418"/>
    </location>
</feature>
<keyword evidence="3 6" id="KW-0812">Transmembrane</keyword>
<evidence type="ECO:0000256" key="4">
    <source>
        <dbReference type="ARBA" id="ARBA00022989"/>
    </source>
</evidence>
<keyword evidence="4 6" id="KW-1133">Transmembrane helix</keyword>
<feature type="transmembrane region" description="Helical" evidence="6">
    <location>
        <begin position="124"/>
        <end position="144"/>
    </location>
</feature>
<feature type="transmembrane region" description="Helical" evidence="6">
    <location>
        <begin position="183"/>
        <end position="203"/>
    </location>
</feature>
<feature type="transmembrane region" description="Helical" evidence="6">
    <location>
        <begin position="454"/>
        <end position="474"/>
    </location>
</feature>
<feature type="transmembrane region" description="Helical" evidence="6">
    <location>
        <begin position="307"/>
        <end position="325"/>
    </location>
</feature>
<feature type="transmembrane region" description="Helical" evidence="6">
    <location>
        <begin position="373"/>
        <end position="392"/>
    </location>
</feature>
<comment type="subcellular location">
    <subcellularLocation>
        <location evidence="1">Cell membrane</location>
        <topology evidence="1">Multi-pass membrane protein</topology>
    </subcellularLocation>
</comment>